<evidence type="ECO:0000313" key="1">
    <source>
        <dbReference type="EMBL" id="KXN67850.1"/>
    </source>
</evidence>
<protein>
    <recommendedName>
        <fullName evidence="3">Type I restriction enzyme R protein N-terminal domain-containing protein</fullName>
    </recommendedName>
</protein>
<dbReference type="EMBL" id="KQ964610">
    <property type="protein sequence ID" value="KXN67850.1"/>
    <property type="molecule type" value="Genomic_DNA"/>
</dbReference>
<evidence type="ECO:0008006" key="3">
    <source>
        <dbReference type="Google" id="ProtNLM"/>
    </source>
</evidence>
<dbReference type="AlphaFoldDB" id="A0A137NYA9"/>
<name>A0A137NYA9_CONC2</name>
<dbReference type="Proteomes" id="UP000070444">
    <property type="component" value="Unassembled WGS sequence"/>
</dbReference>
<sequence length="149" mass="17119">MDVSDLLQLRNETVDEKYESYVVSLATSIISSTEKVFKNGYRTLTEYPLRDYEDGNVTRADVIIKVRKGNRVVLVIECKVEEEDFEIGEIQLEGYMIDLRCGNGILMNATNVRTYSYKVGSKQKPHQVSELKIDSENGIKEIIDYINRI</sequence>
<evidence type="ECO:0000313" key="2">
    <source>
        <dbReference type="Proteomes" id="UP000070444"/>
    </source>
</evidence>
<accession>A0A137NYA9</accession>
<organism evidence="1 2">
    <name type="scientific">Conidiobolus coronatus (strain ATCC 28846 / CBS 209.66 / NRRL 28638)</name>
    <name type="common">Delacroixia coronata</name>
    <dbReference type="NCBI Taxonomy" id="796925"/>
    <lineage>
        <taxon>Eukaryota</taxon>
        <taxon>Fungi</taxon>
        <taxon>Fungi incertae sedis</taxon>
        <taxon>Zoopagomycota</taxon>
        <taxon>Entomophthoromycotina</taxon>
        <taxon>Entomophthoromycetes</taxon>
        <taxon>Entomophthorales</taxon>
        <taxon>Ancylistaceae</taxon>
        <taxon>Conidiobolus</taxon>
    </lineage>
</organism>
<proteinExistence type="predicted"/>
<gene>
    <name evidence="1" type="ORF">CONCODRAFT_72675</name>
</gene>
<reference evidence="1 2" key="1">
    <citation type="journal article" date="2015" name="Genome Biol. Evol.">
        <title>Phylogenomic analyses indicate that early fungi evolved digesting cell walls of algal ancestors of land plants.</title>
        <authorList>
            <person name="Chang Y."/>
            <person name="Wang S."/>
            <person name="Sekimoto S."/>
            <person name="Aerts A.L."/>
            <person name="Choi C."/>
            <person name="Clum A."/>
            <person name="LaButti K.M."/>
            <person name="Lindquist E.A."/>
            <person name="Yee Ngan C."/>
            <person name="Ohm R.A."/>
            <person name="Salamov A.A."/>
            <person name="Grigoriev I.V."/>
            <person name="Spatafora J.W."/>
            <person name="Berbee M.L."/>
        </authorList>
    </citation>
    <scope>NUCLEOTIDE SEQUENCE [LARGE SCALE GENOMIC DNA]</scope>
    <source>
        <strain evidence="1 2">NRRL 28638</strain>
    </source>
</reference>
<keyword evidence="2" id="KW-1185">Reference proteome</keyword>